<keyword evidence="4" id="KW-0539">Nucleus</keyword>
<dbReference type="AlphaFoldDB" id="A0A1J1IS77"/>
<feature type="repeat" description="WD" evidence="5">
    <location>
        <begin position="102"/>
        <end position="137"/>
    </location>
</feature>
<evidence type="ECO:0000256" key="2">
    <source>
        <dbReference type="ARBA" id="ARBA00022574"/>
    </source>
</evidence>
<reference evidence="7 8" key="1">
    <citation type="submission" date="2015-04" db="EMBL/GenBank/DDBJ databases">
        <authorList>
            <person name="Syromyatnikov M.Y."/>
            <person name="Popov V.N."/>
        </authorList>
    </citation>
    <scope>NUCLEOTIDE SEQUENCE [LARGE SCALE GENOMIC DNA]</scope>
</reference>
<dbReference type="Pfam" id="PF08625">
    <property type="entry name" value="Utp13"/>
    <property type="match status" value="1"/>
</dbReference>
<proteinExistence type="predicted"/>
<evidence type="ECO:0000313" key="8">
    <source>
        <dbReference type="Proteomes" id="UP000183832"/>
    </source>
</evidence>
<dbReference type="PRINTS" id="PR00320">
    <property type="entry name" value="GPROTEINBRPT"/>
</dbReference>
<dbReference type="GO" id="GO:0032040">
    <property type="term" value="C:small-subunit processome"/>
    <property type="evidence" value="ECO:0007669"/>
    <property type="project" value="InterPro"/>
</dbReference>
<dbReference type="Pfam" id="PF00400">
    <property type="entry name" value="WD40"/>
    <property type="match status" value="9"/>
</dbReference>
<dbReference type="PANTHER" id="PTHR19854:SF15">
    <property type="entry name" value="TRANSDUCIN BETA-LIKE PROTEIN 3"/>
    <property type="match status" value="1"/>
</dbReference>
<dbReference type="GO" id="GO:0034511">
    <property type="term" value="F:U3 snoRNA binding"/>
    <property type="evidence" value="ECO:0007669"/>
    <property type="project" value="TreeGrafter"/>
</dbReference>
<evidence type="ECO:0000256" key="1">
    <source>
        <dbReference type="ARBA" id="ARBA00004604"/>
    </source>
</evidence>
<feature type="repeat" description="WD" evidence="5">
    <location>
        <begin position="600"/>
        <end position="631"/>
    </location>
</feature>
<dbReference type="InterPro" id="IPR011047">
    <property type="entry name" value="Quinoprotein_ADH-like_sf"/>
</dbReference>
<evidence type="ECO:0000256" key="5">
    <source>
        <dbReference type="PROSITE-ProRule" id="PRU00221"/>
    </source>
</evidence>
<evidence type="ECO:0000256" key="3">
    <source>
        <dbReference type="ARBA" id="ARBA00022737"/>
    </source>
</evidence>
<dbReference type="SUPFAM" id="SSF50978">
    <property type="entry name" value="WD40 repeat-like"/>
    <property type="match status" value="1"/>
</dbReference>
<dbReference type="InterPro" id="IPR019775">
    <property type="entry name" value="WD40_repeat_CS"/>
</dbReference>
<dbReference type="GO" id="GO:0000480">
    <property type="term" value="P:endonucleolytic cleavage in 5'-ETS of tricistronic rRNA transcript (SSU-rRNA, 5.8S rRNA, LSU-rRNA)"/>
    <property type="evidence" value="ECO:0007669"/>
    <property type="project" value="TreeGrafter"/>
</dbReference>
<feature type="repeat" description="WD" evidence="5">
    <location>
        <begin position="516"/>
        <end position="557"/>
    </location>
</feature>
<dbReference type="EMBL" id="CVRI01000058">
    <property type="protein sequence ID" value="CRL02562.1"/>
    <property type="molecule type" value="Genomic_DNA"/>
</dbReference>
<dbReference type="PROSITE" id="PS50294">
    <property type="entry name" value="WD_REPEATS_REGION"/>
    <property type="match status" value="6"/>
</dbReference>
<dbReference type="OrthoDB" id="5414888at2759"/>
<dbReference type="PROSITE" id="PS00678">
    <property type="entry name" value="WD_REPEATS_1"/>
    <property type="match status" value="3"/>
</dbReference>
<evidence type="ECO:0000313" key="7">
    <source>
        <dbReference type="EMBL" id="CRL02562.1"/>
    </source>
</evidence>
<dbReference type="InterPro" id="IPR013934">
    <property type="entry name" value="Utp13_C"/>
</dbReference>
<dbReference type="InterPro" id="IPR001680">
    <property type="entry name" value="WD40_rpt"/>
</dbReference>
<dbReference type="PANTHER" id="PTHR19854">
    <property type="entry name" value="TRANSDUCIN BETA-LIKE 3"/>
    <property type="match status" value="1"/>
</dbReference>
<feature type="repeat" description="WD" evidence="5">
    <location>
        <begin position="186"/>
        <end position="227"/>
    </location>
</feature>
<dbReference type="STRING" id="568069.A0A1J1IS77"/>
<dbReference type="InterPro" id="IPR036322">
    <property type="entry name" value="WD40_repeat_dom_sf"/>
</dbReference>
<feature type="repeat" description="WD" evidence="5">
    <location>
        <begin position="474"/>
        <end position="507"/>
    </location>
</feature>
<dbReference type="SMART" id="SM00320">
    <property type="entry name" value="WD40"/>
    <property type="match status" value="12"/>
</dbReference>
<dbReference type="Gene3D" id="2.130.10.10">
    <property type="entry name" value="YVTN repeat-like/Quinoprotein amine dehydrogenase"/>
    <property type="match status" value="4"/>
</dbReference>
<keyword evidence="2 5" id="KW-0853">WD repeat</keyword>
<feature type="repeat" description="WD" evidence="5">
    <location>
        <begin position="144"/>
        <end position="185"/>
    </location>
</feature>
<gene>
    <name evidence="7" type="ORF">CLUMA_CG015785</name>
</gene>
<feature type="repeat" description="WD" evidence="5">
    <location>
        <begin position="376"/>
        <end position="406"/>
    </location>
</feature>
<keyword evidence="3" id="KW-0677">Repeat</keyword>
<evidence type="ECO:0000259" key="6">
    <source>
        <dbReference type="Pfam" id="PF08625"/>
    </source>
</evidence>
<dbReference type="Proteomes" id="UP000183832">
    <property type="component" value="Unassembled WGS sequence"/>
</dbReference>
<dbReference type="InterPro" id="IPR020472">
    <property type="entry name" value="WD40_PAC1"/>
</dbReference>
<keyword evidence="8" id="KW-1185">Reference proteome</keyword>
<sequence length="794" mass="89670">MGSKLKETLKAGKEYGSFYTGGTILWTLDGNFFLCRDGNKVNVISIKTLDVEKVLGADDSTSEDLIYTFSLTSNDENVVTAHRSGLLKLWDFKIGELIKSWKNLHVGPVSCLEYSPSAELLASGGTDSLIRIWDFKNQICKGTLKGAQGVISVMKFHVTENILIGAGDDTTIHAWDYETRKILRSFVGHISRITSLSFSLDGKFLVSSSRDKVLIFWDFNKGNQIRTIPIYEAIEAMEVLPYDIKLPNGIVLSDHSKVYVACAGEEGIVKIWQINDSKMLHKQNMSLISKASEEGGLAITQMLFNQQLEQITLVSFDHNIIIHDLSTFSCCKQLIGFNDEILDVVLLGKKDQYLAMATNSNDLKVYDTFTMNSIILKGHTDTVLALSAHKNFLLSSGKDNSIRLWKGDFESFSFKCVAVGMKHTGAVGSIAISKMSMTFFVSVSQDQCLKMWKLPDKIEMESLENVKLKCVNTQIAHEQDINCVTISPNDRYVATASQDRTAKLWDVVDLKLIGIFRGHRRGVWSVRFSPVDQIIVTNAADCLIKLWNIIDMTCLKTFEGHDNSVLRTEFISNGMQLLSVSADGLMKLWTIKSSECIQTLDNHESRIWTMAITEDETTIYTGGSDSKLIQWHDITEAKKEEEAQKKKEVVLQEQDLSNLLAQKKTMKALRLALNLNKPYMTLKIINFVIKNQEEGLKDTIENLRPDQKQSLLEHAVDWNSNSKNCRPAQLVFSLLMHDIIAGEYQINGLNKILEGSLPYSERHFKRMTEYMKDLKFIEYTMNCMQTCNDNTKNK</sequence>
<comment type="subcellular location">
    <subcellularLocation>
        <location evidence="1">Nucleus</location>
        <location evidence="1">Nucleolus</location>
    </subcellularLocation>
</comment>
<dbReference type="InterPro" id="IPR015943">
    <property type="entry name" value="WD40/YVTN_repeat-like_dom_sf"/>
</dbReference>
<dbReference type="GO" id="GO:0000472">
    <property type="term" value="P:endonucleolytic cleavage to generate mature 5'-end of SSU-rRNA from (SSU-rRNA, 5.8S rRNA, LSU-rRNA)"/>
    <property type="evidence" value="ECO:0007669"/>
    <property type="project" value="TreeGrafter"/>
</dbReference>
<dbReference type="PROSITE" id="PS50082">
    <property type="entry name" value="WD_REPEATS_2"/>
    <property type="match status" value="8"/>
</dbReference>
<name>A0A1J1IS77_9DIPT</name>
<protein>
    <submittedName>
        <fullName evidence="7">CLUMA_CG015785, isoform A</fullName>
    </submittedName>
</protein>
<feature type="repeat" description="WD" evidence="5">
    <location>
        <begin position="558"/>
        <end position="599"/>
    </location>
</feature>
<dbReference type="SUPFAM" id="SSF50998">
    <property type="entry name" value="Quinoprotein alcohol dehydrogenase-like"/>
    <property type="match status" value="1"/>
</dbReference>
<dbReference type="GO" id="GO:0030686">
    <property type="term" value="C:90S preribosome"/>
    <property type="evidence" value="ECO:0007669"/>
    <property type="project" value="TreeGrafter"/>
</dbReference>
<dbReference type="CDD" id="cd00200">
    <property type="entry name" value="WD40"/>
    <property type="match status" value="2"/>
</dbReference>
<organism evidence="7 8">
    <name type="scientific">Clunio marinus</name>
    <dbReference type="NCBI Taxonomy" id="568069"/>
    <lineage>
        <taxon>Eukaryota</taxon>
        <taxon>Metazoa</taxon>
        <taxon>Ecdysozoa</taxon>
        <taxon>Arthropoda</taxon>
        <taxon>Hexapoda</taxon>
        <taxon>Insecta</taxon>
        <taxon>Pterygota</taxon>
        <taxon>Neoptera</taxon>
        <taxon>Endopterygota</taxon>
        <taxon>Diptera</taxon>
        <taxon>Nematocera</taxon>
        <taxon>Chironomoidea</taxon>
        <taxon>Chironomidae</taxon>
        <taxon>Clunio</taxon>
    </lineage>
</organism>
<evidence type="ECO:0000256" key="4">
    <source>
        <dbReference type="ARBA" id="ARBA00023242"/>
    </source>
</evidence>
<accession>A0A1J1IS77</accession>
<feature type="domain" description="U3 small nucleolar RNA-associated protein 13 C-terminal" evidence="6">
    <location>
        <begin position="653"/>
        <end position="784"/>
    </location>
</feature>